<dbReference type="AlphaFoldDB" id="A0A0D3J7Q2"/>
<dbReference type="PaxDb" id="2903-EOD19537"/>
<feature type="transmembrane region" description="Helical" evidence="1">
    <location>
        <begin position="116"/>
        <end position="136"/>
    </location>
</feature>
<dbReference type="KEGG" id="ehx:EMIHUDRAFT_209114"/>
<accession>A0A0D3J7Q2</accession>
<evidence type="ECO:0000256" key="1">
    <source>
        <dbReference type="SAM" id="Phobius"/>
    </source>
</evidence>
<dbReference type="KEGG" id="ehx:EMIHUDRAFT_241484"/>
<name>A0A0D3J7Q2_EMIH1</name>
<dbReference type="RefSeq" id="XP_005771966.1">
    <property type="nucleotide sequence ID" value="XM_005771909.1"/>
</dbReference>
<dbReference type="OMA" id="YETIAHE"/>
<keyword evidence="1" id="KW-0812">Transmembrane</keyword>
<dbReference type="GeneID" id="17265038"/>
<dbReference type="Proteomes" id="UP000013827">
    <property type="component" value="Unassembled WGS sequence"/>
</dbReference>
<protein>
    <submittedName>
        <fullName evidence="2">Uncharacterized protein</fullName>
    </submittedName>
</protein>
<dbReference type="EnsemblProtists" id="EOD21228">
    <property type="protein sequence ID" value="EOD21228"/>
    <property type="gene ID" value="EMIHUDRAFT_241484"/>
</dbReference>
<feature type="transmembrane region" description="Helical" evidence="1">
    <location>
        <begin position="84"/>
        <end position="104"/>
    </location>
</feature>
<dbReference type="GeneID" id="17266772"/>
<keyword evidence="3" id="KW-1185">Reference proteome</keyword>
<keyword evidence="1" id="KW-0472">Membrane</keyword>
<proteinExistence type="predicted"/>
<evidence type="ECO:0000313" key="2">
    <source>
        <dbReference type="EnsemblProtists" id="EOD19537"/>
    </source>
</evidence>
<feature type="transmembrane region" description="Helical" evidence="1">
    <location>
        <begin position="52"/>
        <end position="72"/>
    </location>
</feature>
<dbReference type="RefSeq" id="XP_005773657.1">
    <property type="nucleotide sequence ID" value="XM_005773600.1"/>
</dbReference>
<feature type="transmembrane region" description="Helical" evidence="1">
    <location>
        <begin position="180"/>
        <end position="199"/>
    </location>
</feature>
<sequence length="283" mass="31071">MDHEHGHAVDATRRQTCCLLPGSEHCQPLRRDTNVLVLARLSELRAISNSNLLLSLLSATFLGTQIVCLITVATPHRDHAETVLFHRIEFISAFSFALVTVLSVVCAPERQYASQILLKVLVFFSVGSTCVAALLVIVNLHRYETIAHEIEYTNELFLAGAESLVVCAILRVQDRAGGRLLAGAAVVSLCVAASQLVIYNHPAWGEKPAHVLEFSFNIVCACVTFWFCMDNMGVADRLKREIMLAPEGLTVVIDNFSRRGVHDHGEVGSYMPPISPPGRQVTL</sequence>
<dbReference type="HOGENOM" id="CLU_984943_0_0_1"/>
<organism evidence="2 3">
    <name type="scientific">Emiliania huxleyi (strain CCMP1516)</name>
    <dbReference type="NCBI Taxonomy" id="280463"/>
    <lineage>
        <taxon>Eukaryota</taxon>
        <taxon>Haptista</taxon>
        <taxon>Haptophyta</taxon>
        <taxon>Prymnesiophyceae</taxon>
        <taxon>Isochrysidales</taxon>
        <taxon>Noelaerhabdaceae</taxon>
        <taxon>Emiliania</taxon>
    </lineage>
</organism>
<feature type="transmembrane region" description="Helical" evidence="1">
    <location>
        <begin position="211"/>
        <end position="229"/>
    </location>
</feature>
<evidence type="ECO:0000313" key="3">
    <source>
        <dbReference type="Proteomes" id="UP000013827"/>
    </source>
</evidence>
<reference evidence="3" key="1">
    <citation type="journal article" date="2013" name="Nature">
        <title>Pan genome of the phytoplankton Emiliania underpins its global distribution.</title>
        <authorList>
            <person name="Read B.A."/>
            <person name="Kegel J."/>
            <person name="Klute M.J."/>
            <person name="Kuo A."/>
            <person name="Lefebvre S.C."/>
            <person name="Maumus F."/>
            <person name="Mayer C."/>
            <person name="Miller J."/>
            <person name="Monier A."/>
            <person name="Salamov A."/>
            <person name="Young J."/>
            <person name="Aguilar M."/>
            <person name="Claverie J.M."/>
            <person name="Frickenhaus S."/>
            <person name="Gonzalez K."/>
            <person name="Herman E.K."/>
            <person name="Lin Y.C."/>
            <person name="Napier J."/>
            <person name="Ogata H."/>
            <person name="Sarno A.F."/>
            <person name="Shmutz J."/>
            <person name="Schroeder D."/>
            <person name="de Vargas C."/>
            <person name="Verret F."/>
            <person name="von Dassow P."/>
            <person name="Valentin K."/>
            <person name="Van de Peer Y."/>
            <person name="Wheeler G."/>
            <person name="Dacks J.B."/>
            <person name="Delwiche C.F."/>
            <person name="Dyhrman S.T."/>
            <person name="Glockner G."/>
            <person name="John U."/>
            <person name="Richards T."/>
            <person name="Worden A.Z."/>
            <person name="Zhang X."/>
            <person name="Grigoriev I.V."/>
            <person name="Allen A.E."/>
            <person name="Bidle K."/>
            <person name="Borodovsky M."/>
            <person name="Bowler C."/>
            <person name="Brownlee C."/>
            <person name="Cock J.M."/>
            <person name="Elias M."/>
            <person name="Gladyshev V.N."/>
            <person name="Groth M."/>
            <person name="Guda C."/>
            <person name="Hadaegh A."/>
            <person name="Iglesias-Rodriguez M.D."/>
            <person name="Jenkins J."/>
            <person name="Jones B.M."/>
            <person name="Lawson T."/>
            <person name="Leese F."/>
            <person name="Lindquist E."/>
            <person name="Lobanov A."/>
            <person name="Lomsadze A."/>
            <person name="Malik S.B."/>
            <person name="Marsh M.E."/>
            <person name="Mackinder L."/>
            <person name="Mock T."/>
            <person name="Mueller-Roeber B."/>
            <person name="Pagarete A."/>
            <person name="Parker M."/>
            <person name="Probert I."/>
            <person name="Quesneville H."/>
            <person name="Raines C."/>
            <person name="Rensing S.A."/>
            <person name="Riano-Pachon D.M."/>
            <person name="Richier S."/>
            <person name="Rokitta S."/>
            <person name="Shiraiwa Y."/>
            <person name="Soanes D.M."/>
            <person name="van der Giezen M."/>
            <person name="Wahlund T.M."/>
            <person name="Williams B."/>
            <person name="Wilson W."/>
            <person name="Wolfe G."/>
            <person name="Wurch L.L."/>
        </authorList>
    </citation>
    <scope>NUCLEOTIDE SEQUENCE</scope>
</reference>
<keyword evidence="1" id="KW-1133">Transmembrane helix</keyword>
<dbReference type="EnsemblProtists" id="EOD19537">
    <property type="protein sequence ID" value="EOD19537"/>
    <property type="gene ID" value="EMIHUDRAFT_209114"/>
</dbReference>
<dbReference type="eggNOG" id="ENOG502SVTD">
    <property type="taxonomic scope" value="Eukaryota"/>
</dbReference>
<reference evidence="2" key="2">
    <citation type="submission" date="2024-10" db="UniProtKB">
        <authorList>
            <consortium name="EnsemblProtists"/>
        </authorList>
    </citation>
    <scope>IDENTIFICATION</scope>
</reference>
<feature type="transmembrane region" description="Helical" evidence="1">
    <location>
        <begin position="156"/>
        <end position="173"/>
    </location>
</feature>